<dbReference type="RefSeq" id="WP_246264511.1">
    <property type="nucleotide sequence ID" value="NZ_BAAAHM010000021.1"/>
</dbReference>
<evidence type="ECO:0000259" key="4">
    <source>
        <dbReference type="Pfam" id="PF06925"/>
    </source>
</evidence>
<dbReference type="GO" id="GO:0009247">
    <property type="term" value="P:glycolipid biosynthetic process"/>
    <property type="evidence" value="ECO:0007669"/>
    <property type="project" value="InterPro"/>
</dbReference>
<accession>A0A5M3XJK9</accession>
<evidence type="ECO:0000313" key="6">
    <source>
        <dbReference type="Proteomes" id="UP000377595"/>
    </source>
</evidence>
<sequence length="359" mass="38000">MTRRLLILSASMGAGHDQVAAELARRLGAEGADVEIIDVLHLLPFRLGVALRRSYHWMIKRAPWLYEVIYQVFFLAKRAPSVSPLTGLMAARLSRELARRPPVEVVSTFHLAAQVAGRLRRRGRLRAPSTVLITDFAVHRLWLHPGNDRVLTLNPAARASIAAATGLPAFTCAPVVAPAFRDRTAEPGDRLVLVSSGSWGVGRLAETARVLAGSGYTPVVLCGRDARLRRTLAGSGAGVVLGWRDDMPGLMAAACALVDNGAGLTCVEAFAAGLPVIIYRPIAGHGRDCALAMARAGVAGYARDAAALLDALDRLRDERPRVALASALFASAPAEAVLISAPGGRPAPEATARAESCPE</sequence>
<dbReference type="SUPFAM" id="SSF53756">
    <property type="entry name" value="UDP-Glycosyltransferase/glycogen phosphorylase"/>
    <property type="match status" value="1"/>
</dbReference>
<evidence type="ECO:0000256" key="1">
    <source>
        <dbReference type="ARBA" id="ARBA00006962"/>
    </source>
</evidence>
<dbReference type="EMBL" id="BLAF01000016">
    <property type="protein sequence ID" value="GES20349.1"/>
    <property type="molecule type" value="Genomic_DNA"/>
</dbReference>
<name>A0A5M3XJK9_9ACTN</name>
<dbReference type="GO" id="GO:0016020">
    <property type="term" value="C:membrane"/>
    <property type="evidence" value="ECO:0007669"/>
    <property type="project" value="GOC"/>
</dbReference>
<comment type="caution">
    <text evidence="5">The sequence shown here is derived from an EMBL/GenBank/DDBJ whole genome shotgun (WGS) entry which is preliminary data.</text>
</comment>
<proteinExistence type="inferred from homology"/>
<gene>
    <name evidence="5" type="ORF">Aple_032450</name>
</gene>
<evidence type="ECO:0000256" key="3">
    <source>
        <dbReference type="ARBA" id="ARBA00022679"/>
    </source>
</evidence>
<dbReference type="InterPro" id="IPR009695">
    <property type="entry name" value="Diacylglyc_glucosyltr_N"/>
</dbReference>
<feature type="domain" description="Diacylglycerol glucosyltransferase N-terminal" evidence="4">
    <location>
        <begin position="16"/>
        <end position="158"/>
    </location>
</feature>
<dbReference type="Gene3D" id="3.40.50.2000">
    <property type="entry name" value="Glycogen Phosphorylase B"/>
    <property type="match status" value="1"/>
</dbReference>
<dbReference type="PANTHER" id="PTHR43025:SF3">
    <property type="entry name" value="MONOGALACTOSYLDIACYLGLYCEROL SYNTHASE 1, CHLOROPLASTIC"/>
    <property type="match status" value="1"/>
</dbReference>
<dbReference type="AlphaFoldDB" id="A0A5M3XJK9"/>
<organism evidence="5 6">
    <name type="scientific">Acrocarpospora pleiomorpha</name>
    <dbReference type="NCBI Taxonomy" id="90975"/>
    <lineage>
        <taxon>Bacteria</taxon>
        <taxon>Bacillati</taxon>
        <taxon>Actinomycetota</taxon>
        <taxon>Actinomycetes</taxon>
        <taxon>Streptosporangiales</taxon>
        <taxon>Streptosporangiaceae</taxon>
        <taxon>Acrocarpospora</taxon>
    </lineage>
</organism>
<dbReference type="PANTHER" id="PTHR43025">
    <property type="entry name" value="MONOGALACTOSYLDIACYLGLYCEROL SYNTHASE"/>
    <property type="match status" value="1"/>
</dbReference>
<dbReference type="InterPro" id="IPR050519">
    <property type="entry name" value="Glycosyltransf_28_UgtP"/>
</dbReference>
<keyword evidence="2" id="KW-0328">Glycosyltransferase</keyword>
<dbReference type="GO" id="GO:0016758">
    <property type="term" value="F:hexosyltransferase activity"/>
    <property type="evidence" value="ECO:0007669"/>
    <property type="project" value="InterPro"/>
</dbReference>
<protein>
    <recommendedName>
        <fullName evidence="4">Diacylglycerol glucosyltransferase N-terminal domain-containing protein</fullName>
    </recommendedName>
</protein>
<comment type="similarity">
    <text evidence="1">Belongs to the glycosyltransferase 28 family.</text>
</comment>
<dbReference type="Pfam" id="PF06925">
    <property type="entry name" value="MGDG_synth"/>
    <property type="match status" value="1"/>
</dbReference>
<evidence type="ECO:0000313" key="5">
    <source>
        <dbReference type="EMBL" id="GES20349.1"/>
    </source>
</evidence>
<keyword evidence="3" id="KW-0808">Transferase</keyword>
<evidence type="ECO:0000256" key="2">
    <source>
        <dbReference type="ARBA" id="ARBA00022676"/>
    </source>
</evidence>
<dbReference type="Proteomes" id="UP000377595">
    <property type="component" value="Unassembled WGS sequence"/>
</dbReference>
<reference evidence="5 6" key="1">
    <citation type="submission" date="2019-10" db="EMBL/GenBank/DDBJ databases">
        <title>Whole genome shotgun sequence of Acrocarpospora pleiomorpha NBRC 16267.</title>
        <authorList>
            <person name="Ichikawa N."/>
            <person name="Kimura A."/>
            <person name="Kitahashi Y."/>
            <person name="Komaki H."/>
            <person name="Oguchi A."/>
        </authorList>
    </citation>
    <scope>NUCLEOTIDE SEQUENCE [LARGE SCALE GENOMIC DNA]</scope>
    <source>
        <strain evidence="5 6">NBRC 16267</strain>
    </source>
</reference>
<keyword evidence="6" id="KW-1185">Reference proteome</keyword>